<name>A0AA39SJX8_ACESA</name>
<keyword evidence="2" id="KW-0812">Transmembrane</keyword>
<dbReference type="AlphaFoldDB" id="A0AA39SJX8"/>
<reference evidence="3" key="2">
    <citation type="submission" date="2023-06" db="EMBL/GenBank/DDBJ databases">
        <authorList>
            <person name="Swenson N.G."/>
            <person name="Wegrzyn J.L."/>
            <person name="Mcevoy S.L."/>
        </authorList>
    </citation>
    <scope>NUCLEOTIDE SEQUENCE</scope>
    <source>
        <strain evidence="3">NS2018</strain>
        <tissue evidence="3">Leaf</tissue>
    </source>
</reference>
<reference evidence="3" key="1">
    <citation type="journal article" date="2022" name="Plant J.">
        <title>Strategies of tolerance reflected in two North American maple genomes.</title>
        <authorList>
            <person name="McEvoy S.L."/>
            <person name="Sezen U.U."/>
            <person name="Trouern-Trend A."/>
            <person name="McMahon S.M."/>
            <person name="Schaberg P.G."/>
            <person name="Yang J."/>
            <person name="Wegrzyn J.L."/>
            <person name="Swenson N.G."/>
        </authorList>
    </citation>
    <scope>NUCLEOTIDE SEQUENCE</scope>
    <source>
        <strain evidence="3">NS2018</strain>
    </source>
</reference>
<evidence type="ECO:0000313" key="4">
    <source>
        <dbReference type="Proteomes" id="UP001168877"/>
    </source>
</evidence>
<comment type="caution">
    <text evidence="3">The sequence shown here is derived from an EMBL/GenBank/DDBJ whole genome shotgun (WGS) entry which is preliminary data.</text>
</comment>
<dbReference type="EMBL" id="JAUESC010000003">
    <property type="protein sequence ID" value="KAK0599506.1"/>
    <property type="molecule type" value="Genomic_DNA"/>
</dbReference>
<evidence type="ECO:0000256" key="2">
    <source>
        <dbReference type="SAM" id="Phobius"/>
    </source>
</evidence>
<proteinExistence type="predicted"/>
<keyword evidence="4" id="KW-1185">Reference proteome</keyword>
<feature type="region of interest" description="Disordered" evidence="1">
    <location>
        <begin position="96"/>
        <end position="130"/>
    </location>
</feature>
<evidence type="ECO:0000313" key="3">
    <source>
        <dbReference type="EMBL" id="KAK0599506.1"/>
    </source>
</evidence>
<gene>
    <name evidence="3" type="ORF">LWI29_005898</name>
</gene>
<protein>
    <submittedName>
        <fullName evidence="3">Uncharacterized protein</fullName>
    </submittedName>
</protein>
<organism evidence="3 4">
    <name type="scientific">Acer saccharum</name>
    <name type="common">Sugar maple</name>
    <dbReference type="NCBI Taxonomy" id="4024"/>
    <lineage>
        <taxon>Eukaryota</taxon>
        <taxon>Viridiplantae</taxon>
        <taxon>Streptophyta</taxon>
        <taxon>Embryophyta</taxon>
        <taxon>Tracheophyta</taxon>
        <taxon>Spermatophyta</taxon>
        <taxon>Magnoliopsida</taxon>
        <taxon>eudicotyledons</taxon>
        <taxon>Gunneridae</taxon>
        <taxon>Pentapetalae</taxon>
        <taxon>rosids</taxon>
        <taxon>malvids</taxon>
        <taxon>Sapindales</taxon>
        <taxon>Sapindaceae</taxon>
        <taxon>Hippocastanoideae</taxon>
        <taxon>Acereae</taxon>
        <taxon>Acer</taxon>
    </lineage>
</organism>
<feature type="region of interest" description="Disordered" evidence="1">
    <location>
        <begin position="44"/>
        <end position="82"/>
    </location>
</feature>
<keyword evidence="2" id="KW-0472">Membrane</keyword>
<evidence type="ECO:0000256" key="1">
    <source>
        <dbReference type="SAM" id="MobiDB-lite"/>
    </source>
</evidence>
<feature type="transmembrane region" description="Helical" evidence="2">
    <location>
        <begin position="12"/>
        <end position="29"/>
    </location>
</feature>
<accession>A0AA39SJX8</accession>
<sequence>MGSAVLNKSPSSFIAFVYGFLLISFLLNIPHAQGAVRVYSGRSRSLGVNDGASRVGAPPARPDSNAERSPPKQKNPNSVTGRAVVNCRGGKIDINCLRGSKNESGEPMYNRVEGVPPSYNRGGELYPGRH</sequence>
<keyword evidence="2" id="KW-1133">Transmembrane helix</keyword>
<dbReference type="Proteomes" id="UP001168877">
    <property type="component" value="Unassembled WGS sequence"/>
</dbReference>